<keyword evidence="7" id="KW-0449">Lipoprotein</keyword>
<dbReference type="GO" id="GO:0009847">
    <property type="term" value="P:spore germination"/>
    <property type="evidence" value="ECO:0007669"/>
    <property type="project" value="InterPro"/>
</dbReference>
<dbReference type="Pfam" id="PF25198">
    <property type="entry name" value="Spore_GerAC_N"/>
    <property type="match status" value="1"/>
</dbReference>
<keyword evidence="3" id="KW-0309">Germination</keyword>
<evidence type="ECO:0000256" key="3">
    <source>
        <dbReference type="ARBA" id="ARBA00022544"/>
    </source>
</evidence>
<feature type="domain" description="Spore germination protein N-terminal" evidence="10">
    <location>
        <begin position="21"/>
        <end position="212"/>
    </location>
</feature>
<keyword evidence="5" id="KW-0472">Membrane</keyword>
<dbReference type="InterPro" id="IPR008844">
    <property type="entry name" value="Spore_GerAC-like"/>
</dbReference>
<dbReference type="EMBL" id="AYSO01000019">
    <property type="protein sequence ID" value="KIE45426.1"/>
    <property type="molecule type" value="Genomic_DNA"/>
</dbReference>
<dbReference type="InterPro" id="IPR038501">
    <property type="entry name" value="Spore_GerAC_C_sf"/>
</dbReference>
<evidence type="ECO:0000256" key="4">
    <source>
        <dbReference type="ARBA" id="ARBA00022729"/>
    </source>
</evidence>
<evidence type="ECO:0000259" key="9">
    <source>
        <dbReference type="Pfam" id="PF05504"/>
    </source>
</evidence>
<gene>
    <name evidence="11" type="ORF">U732_2595</name>
</gene>
<sequence>MRVKKFFVIFIMCLLLTGCWDNVEIDRRAFVSTIAVDIGADINKVKELKHIGSEEAFSEKPLSIIEVTYGFPDIRNLNPQKGTAEEIAITTSGYSMTDTYFKAIAQSSRSLHFGHTKLLVISDRLFSYPEVLKEVFDYVERDATLNRSMMIVIVKDVAKDYVSYKPTMEENIESYISGIMSNNSRYGAIIPVTLHNYLEDVKKQDSMLPYIVLEEEKEPEEERKKKEKEKEKTNMMQEKKKKSTNEEEELKAKQDLSLSGMAIIRNFGIIGYVNDVETQDIQIIRGKLGSGKKVVYKDGRPIDYYIDENVSKVKVDYKDGKLFVNYNITNEGSIKGYYKGAKLLNEKEIKEIKEDLNVAMKRELEEVATNLQKDIKADSLGIREYIKRYKPKLWSEIKDKWNILYENAEITVDVNNKIMNVGVVD</sequence>
<dbReference type="PANTHER" id="PTHR35789">
    <property type="entry name" value="SPORE GERMINATION PROTEIN B3"/>
    <property type="match status" value="1"/>
</dbReference>
<proteinExistence type="inferred from homology"/>
<dbReference type="Pfam" id="PF05504">
    <property type="entry name" value="Spore_GerAC"/>
    <property type="match status" value="1"/>
</dbReference>
<dbReference type="Proteomes" id="UP000031366">
    <property type="component" value="Unassembled WGS sequence"/>
</dbReference>
<dbReference type="AlphaFoldDB" id="A0A0C1R4K2"/>
<comment type="subcellular location">
    <subcellularLocation>
        <location evidence="1">Membrane</location>
        <topology evidence="1">Lipid-anchor</topology>
    </subcellularLocation>
</comment>
<comment type="similarity">
    <text evidence="2">Belongs to the GerABKC lipoprotein family.</text>
</comment>
<dbReference type="GO" id="GO:0016020">
    <property type="term" value="C:membrane"/>
    <property type="evidence" value="ECO:0007669"/>
    <property type="project" value="UniProtKB-SubCell"/>
</dbReference>
<reference evidence="11 12" key="1">
    <citation type="journal article" date="2015" name="Infect. Genet. Evol.">
        <title>Genomic sequences of six botulinum neurotoxin-producing strains representing three clostridial species illustrate the mobility and diversity of botulinum neurotoxin genes.</title>
        <authorList>
            <person name="Smith T.J."/>
            <person name="Hill K.K."/>
            <person name="Xie G."/>
            <person name="Foley B.T."/>
            <person name="Williamson C.H."/>
            <person name="Foster J.T."/>
            <person name="Johnson S.L."/>
            <person name="Chertkov O."/>
            <person name="Teshima H."/>
            <person name="Gibbons H.S."/>
            <person name="Johnsky L.A."/>
            <person name="Karavis M.A."/>
            <person name="Smith L.A."/>
        </authorList>
    </citation>
    <scope>NUCLEOTIDE SEQUENCE [LARGE SCALE GENOMIC DNA]</scope>
    <source>
        <strain evidence="11 12">CDC 2741</strain>
    </source>
</reference>
<keyword evidence="12" id="KW-1185">Reference proteome</keyword>
<evidence type="ECO:0000256" key="5">
    <source>
        <dbReference type="ARBA" id="ARBA00023136"/>
    </source>
</evidence>
<dbReference type="RefSeq" id="WP_039635139.1">
    <property type="nucleotide sequence ID" value="NZ_AYSO01000019.1"/>
</dbReference>
<name>A0A0C1R4K2_9CLOT</name>
<evidence type="ECO:0000256" key="6">
    <source>
        <dbReference type="ARBA" id="ARBA00023139"/>
    </source>
</evidence>
<keyword evidence="4" id="KW-0732">Signal</keyword>
<evidence type="ECO:0000259" key="10">
    <source>
        <dbReference type="Pfam" id="PF25198"/>
    </source>
</evidence>
<evidence type="ECO:0000256" key="7">
    <source>
        <dbReference type="ARBA" id="ARBA00023288"/>
    </source>
</evidence>
<dbReference type="STRING" id="29341.RSJ17_21280"/>
<protein>
    <submittedName>
        <fullName evidence="11">Germination, Ger(X)C family protein</fullName>
    </submittedName>
</protein>
<organism evidence="11 12">
    <name type="scientific">Clostridium argentinense CDC 2741</name>
    <dbReference type="NCBI Taxonomy" id="1418104"/>
    <lineage>
        <taxon>Bacteria</taxon>
        <taxon>Bacillati</taxon>
        <taxon>Bacillota</taxon>
        <taxon>Clostridia</taxon>
        <taxon>Eubacteriales</taxon>
        <taxon>Clostridiaceae</taxon>
        <taxon>Clostridium</taxon>
    </lineage>
</organism>
<comment type="caution">
    <text evidence="11">The sequence shown here is derived from an EMBL/GenBank/DDBJ whole genome shotgun (WGS) entry which is preliminary data.</text>
</comment>
<accession>A0A0C1R4K2</accession>
<dbReference type="InterPro" id="IPR057336">
    <property type="entry name" value="GerAC_N"/>
</dbReference>
<dbReference type="NCBIfam" id="TIGR02887">
    <property type="entry name" value="spore_ger_x_C"/>
    <property type="match status" value="1"/>
</dbReference>
<feature type="domain" description="Spore germination GerAC-like C-terminal" evidence="9">
    <location>
        <begin position="259"/>
        <end position="422"/>
    </location>
</feature>
<dbReference type="OrthoDB" id="2569624at2"/>
<dbReference type="PANTHER" id="PTHR35789:SF1">
    <property type="entry name" value="SPORE GERMINATION PROTEIN B3"/>
    <property type="match status" value="1"/>
</dbReference>
<dbReference type="InterPro" id="IPR046953">
    <property type="entry name" value="Spore_GerAC-like_C"/>
</dbReference>
<evidence type="ECO:0000256" key="8">
    <source>
        <dbReference type="SAM" id="MobiDB-lite"/>
    </source>
</evidence>
<feature type="compositionally biased region" description="Basic and acidic residues" evidence="8">
    <location>
        <begin position="220"/>
        <end position="233"/>
    </location>
</feature>
<keyword evidence="6" id="KW-0564">Palmitate</keyword>
<evidence type="ECO:0000256" key="2">
    <source>
        <dbReference type="ARBA" id="ARBA00007886"/>
    </source>
</evidence>
<dbReference type="Gene3D" id="3.30.300.210">
    <property type="entry name" value="Nutrient germinant receptor protein C, domain 3"/>
    <property type="match status" value="1"/>
</dbReference>
<dbReference type="PROSITE" id="PS51257">
    <property type="entry name" value="PROKAR_LIPOPROTEIN"/>
    <property type="match status" value="1"/>
</dbReference>
<evidence type="ECO:0000313" key="12">
    <source>
        <dbReference type="Proteomes" id="UP000031366"/>
    </source>
</evidence>
<feature type="region of interest" description="Disordered" evidence="8">
    <location>
        <begin position="218"/>
        <end position="248"/>
    </location>
</feature>
<evidence type="ECO:0000256" key="1">
    <source>
        <dbReference type="ARBA" id="ARBA00004635"/>
    </source>
</evidence>
<evidence type="ECO:0000313" key="11">
    <source>
        <dbReference type="EMBL" id="KIE45426.1"/>
    </source>
</evidence>